<feature type="compositionally biased region" description="Low complexity" evidence="1">
    <location>
        <begin position="609"/>
        <end position="671"/>
    </location>
</feature>
<feature type="compositionally biased region" description="Polar residues" evidence="1">
    <location>
        <begin position="672"/>
        <end position="686"/>
    </location>
</feature>
<feature type="compositionally biased region" description="Low complexity" evidence="1">
    <location>
        <begin position="834"/>
        <end position="868"/>
    </location>
</feature>
<feature type="chain" id="PRO_5042935690" evidence="2">
    <location>
        <begin position="22"/>
        <end position="1327"/>
    </location>
</feature>
<feature type="compositionally biased region" description="Low complexity" evidence="1">
    <location>
        <begin position="714"/>
        <end position="723"/>
    </location>
</feature>
<organism evidence="3 4">
    <name type="scientific">Friedmanniomyces endolithicus</name>
    <dbReference type="NCBI Taxonomy" id="329885"/>
    <lineage>
        <taxon>Eukaryota</taxon>
        <taxon>Fungi</taxon>
        <taxon>Dikarya</taxon>
        <taxon>Ascomycota</taxon>
        <taxon>Pezizomycotina</taxon>
        <taxon>Dothideomycetes</taxon>
        <taxon>Dothideomycetidae</taxon>
        <taxon>Mycosphaerellales</taxon>
        <taxon>Teratosphaeriaceae</taxon>
        <taxon>Friedmanniomyces</taxon>
    </lineage>
</organism>
<feature type="region of interest" description="Disordered" evidence="1">
    <location>
        <begin position="776"/>
        <end position="821"/>
    </location>
</feature>
<evidence type="ECO:0000313" key="4">
    <source>
        <dbReference type="Proteomes" id="UP001175353"/>
    </source>
</evidence>
<feature type="compositionally biased region" description="Low complexity" evidence="1">
    <location>
        <begin position="776"/>
        <end position="788"/>
    </location>
</feature>
<reference evidence="3" key="1">
    <citation type="submission" date="2023-06" db="EMBL/GenBank/DDBJ databases">
        <title>Black Yeasts Isolated from many extreme environments.</title>
        <authorList>
            <person name="Coleine C."/>
            <person name="Stajich J.E."/>
            <person name="Selbmann L."/>
        </authorList>
    </citation>
    <scope>NUCLEOTIDE SEQUENCE</scope>
    <source>
        <strain evidence="3">CCFEE 5200</strain>
    </source>
</reference>
<keyword evidence="2" id="KW-0732">Signal</keyword>
<sequence>MLFTTSLRATALLTLAQFGHASINDTATYLQNATFQYSAPSNLSLGSTSATSSASSTSSTIQYSSTSTADGTSSSSSSPGLGDYIRSGLGLGASSSTSGTITYTDTTATASTVVSISAISASSAESISTISRNSSATIPYGTSSNSGAPYPIGASNNATAASDTNVTSTAYVTVQSTVQSTVVQNANATLHANATLNATITPSPSSTIVTFSANWTVPATGNGSAYLTECAAEWQYYSSIVGVPYGRNIERLSTAIPYNGTSYVTDFSASTTTLCDGHARIIGNLTPIAYSPTLTELYNTYYWTAQPPTCSIGQSDCSSAQRSFASAYSYWASYNVTASEPSAPKCTVTGAAATQSYCGPCQIQGGVVQLLYFPVTTKYSRNMCATTPGPSTACPFGSTDSGVTVTNGIGQAMAPCPYYQFNATSTQDSGPYVVTNGNTFYENKAYLSYADVYATNGCGTVGKAYSGGVIPVASSNIYSMSGYHYELFNYAWQMNFADLNDPIPFSAYDCMYNCAESGNVASELVDNLLNGQPVEDGLCADPKYIMWDPGSSTKPILYASSHLRLADPKLPEYAPQLAVPPELKALDPEWAGCLLGLDGLWDPPVALQPASSAATPTAPSTPTPYTTSASPAQTPVSPAATTTAPRSSSPAAESVVQGSSASASHSQAGAATPSSEAGGNSPAPYTSSSAGANAGGGVVSIIHSASSQPTSAEGGNAASSTVGGASGSGGAGGSSAAGGNDQPSQGGSGQGQTTSKNPGAVVVSVIQGASTAATQPASAAGGNAASSAVGGGSGGSTAAGGSDPSQGGSGGSQTTSKDPGGVLVSVIQGASTAATQPASAAGSGVPGSADPGSSNGGSSPTSGASGPDRVVPNNSAGGATSVVVVGASTFTVASAASSAGGSAAVVVAAGGSTATLAAGQATMIGGHTVSAPSSGGAVFGSGSGATTVSPGNSGNSADGGSGASVVSVGSSAFTVMYTQAAGSSAVVIAKGGSLATLTPGQVTTIGGQVVSAPSSGGAVIGTGSSAATVHPGLSNSAGSSDPGAIATVGGQTISVDPANSGNVIIGGQTLTPGKSTLLNGTPVYVTSGAILVGGSNGQPTSTIAISAPKPSTGNVLGNANTVLTISGHTLTASADPSDPSVVVVDGSSLSLGGSGATINGVSLSLAPSGLLAGGSVVIPASPTALGTFTANGATITVEQLPGNSQTLLVEGASTATLGSDGVATLASHTLSLGSSAGSSFVVVDGSSTVAVGAASAGASGTGLSTGSSASGTGTRTAASVPGTSGGVQAATASGKTASGGGRFALISERLTIGFGMCWMGVIMGVLI</sequence>
<proteinExistence type="predicted"/>
<dbReference type="EMBL" id="JAUJLE010000180">
    <property type="protein sequence ID" value="KAK0971091.1"/>
    <property type="molecule type" value="Genomic_DNA"/>
</dbReference>
<gene>
    <name evidence="3" type="ORF">LTR91_015640</name>
</gene>
<accession>A0AAN6QLV1</accession>
<feature type="compositionally biased region" description="Low complexity" evidence="1">
    <location>
        <begin position="1256"/>
        <end position="1280"/>
    </location>
</feature>
<dbReference type="Proteomes" id="UP001175353">
    <property type="component" value="Unassembled WGS sequence"/>
</dbReference>
<feature type="region of interest" description="Disordered" evidence="1">
    <location>
        <begin position="706"/>
        <end position="757"/>
    </location>
</feature>
<protein>
    <submittedName>
        <fullName evidence="3">Uncharacterized protein</fullName>
    </submittedName>
</protein>
<keyword evidence="4" id="KW-1185">Reference proteome</keyword>
<feature type="signal peptide" evidence="2">
    <location>
        <begin position="1"/>
        <end position="21"/>
    </location>
</feature>
<feature type="region of interest" description="Disordered" evidence="1">
    <location>
        <begin position="1256"/>
        <end position="1298"/>
    </location>
</feature>
<feature type="compositionally biased region" description="Gly residues" evidence="1">
    <location>
        <begin position="724"/>
        <end position="736"/>
    </location>
</feature>
<comment type="caution">
    <text evidence="3">The sequence shown here is derived from an EMBL/GenBank/DDBJ whole genome shotgun (WGS) entry which is preliminary data.</text>
</comment>
<name>A0AAN6QLV1_9PEZI</name>
<evidence type="ECO:0000313" key="3">
    <source>
        <dbReference type="EMBL" id="KAK0971091.1"/>
    </source>
</evidence>
<feature type="compositionally biased region" description="Gly residues" evidence="1">
    <location>
        <begin position="789"/>
        <end position="798"/>
    </location>
</feature>
<evidence type="ECO:0000256" key="2">
    <source>
        <dbReference type="SAM" id="SignalP"/>
    </source>
</evidence>
<feature type="region of interest" description="Disordered" evidence="1">
    <location>
        <begin position="834"/>
        <end position="874"/>
    </location>
</feature>
<feature type="region of interest" description="Disordered" evidence="1">
    <location>
        <begin position="608"/>
        <end position="690"/>
    </location>
</feature>
<feature type="compositionally biased region" description="Low complexity" evidence="1">
    <location>
        <begin position="799"/>
        <end position="816"/>
    </location>
</feature>
<evidence type="ECO:0000256" key="1">
    <source>
        <dbReference type="SAM" id="MobiDB-lite"/>
    </source>
</evidence>